<dbReference type="PATRIC" id="fig|1069083.5.peg.1033"/>
<accession>N6V0Q5</accession>
<evidence type="ECO:0000256" key="1">
    <source>
        <dbReference type="ARBA" id="ARBA00022691"/>
    </source>
</evidence>
<dbReference type="GO" id="GO:0006783">
    <property type="term" value="P:heme biosynthetic process"/>
    <property type="evidence" value="ECO:0007669"/>
    <property type="project" value="TreeGrafter"/>
</dbReference>
<dbReference type="Gene3D" id="3.20.20.70">
    <property type="entry name" value="Aldolase class I"/>
    <property type="match status" value="1"/>
</dbReference>
<dbReference type="InterPro" id="IPR058240">
    <property type="entry name" value="rSAM_sf"/>
</dbReference>
<dbReference type="OrthoDB" id="30736at2157"/>
<proteinExistence type="predicted"/>
<dbReference type="NCBIfam" id="TIGR04085">
    <property type="entry name" value="rSAM_more_4Fe4S"/>
    <property type="match status" value="1"/>
</dbReference>
<dbReference type="GO" id="GO:0046872">
    <property type="term" value="F:metal ion binding"/>
    <property type="evidence" value="ECO:0007669"/>
    <property type="project" value="UniProtKB-KW"/>
</dbReference>
<dbReference type="SFLD" id="SFLDG01386">
    <property type="entry name" value="main_SPASM_domain-containing"/>
    <property type="match status" value="1"/>
</dbReference>
<dbReference type="InterPro" id="IPR013785">
    <property type="entry name" value="Aldolase_TIM"/>
</dbReference>
<evidence type="ECO:0000313" key="6">
    <source>
        <dbReference type="EMBL" id="ENN95893.1"/>
    </source>
</evidence>
<dbReference type="InterPro" id="IPR006638">
    <property type="entry name" value="Elp3/MiaA/NifB-like_rSAM"/>
</dbReference>
<dbReference type="SUPFAM" id="SSF102114">
    <property type="entry name" value="Radical SAM enzymes"/>
    <property type="match status" value="1"/>
</dbReference>
<name>N6V0Q5_9EURY</name>
<dbReference type="InterPro" id="IPR023885">
    <property type="entry name" value="4Fe4S-binding_SPASM_dom"/>
</dbReference>
<dbReference type="CDD" id="cd01335">
    <property type="entry name" value="Radical_SAM"/>
    <property type="match status" value="1"/>
</dbReference>
<dbReference type="EMBL" id="APMM01000037">
    <property type="protein sequence ID" value="ENN95893.1"/>
    <property type="molecule type" value="Genomic_DNA"/>
</dbReference>
<sequence length="449" mass="50882">MAITLLSLLVSNPISKKVIKKLIEKDGNVTKIEKLLEAYAYGYEVDDEFNIIYKIIKTGLKAFGENEEELKERLKDAYWRRGFVSVLRGLVDFGIRKPFVPGAPFLVVWDLTYACNLRCKHCYSTAGKPWKDELNTEEAIRVIDILADAGVTALAFSGGEPLIRKDFFTLTKYAAEKGLFVAVATNGTMITKDVARKMKECGVGYVQISLDGRKETHEKFRGINGIYEKVIEGILNAKEAGLITCISTTATKLNVHDIPAIMDIAEELGVEWFMLYNFIPVGRGSFEIDLSAEEKEELLKELWNRLKSSNVNFMSTAPYYARIAIQNNSNIIPTHFYNPKLEGKLKTLADFIGGCGCGRFYLAIKANGDIEPCVFFPLKLANIKDFRSCEDFLKFWRENKVLNDLRNRDNIEICGKCKYRYVCGGCRARAYAYYKDYMKPDIGCILVKK</sequence>
<protein>
    <submittedName>
        <fullName evidence="6">Radical SAM protein</fullName>
    </submittedName>
</protein>
<dbReference type="Pfam" id="PF04055">
    <property type="entry name" value="Radical_SAM"/>
    <property type="match status" value="1"/>
</dbReference>
<keyword evidence="1" id="KW-0949">S-adenosyl-L-methionine</keyword>
<keyword evidence="4" id="KW-0411">Iron-sulfur</keyword>
<comment type="caution">
    <text evidence="6">The sequence shown here is derived from an EMBL/GenBank/DDBJ whole genome shotgun (WGS) entry which is preliminary data.</text>
</comment>
<keyword evidence="7" id="KW-1185">Reference proteome</keyword>
<evidence type="ECO:0000256" key="2">
    <source>
        <dbReference type="ARBA" id="ARBA00022723"/>
    </source>
</evidence>
<dbReference type="AlphaFoldDB" id="N6V0Q5"/>
<dbReference type="PROSITE" id="PS51918">
    <property type="entry name" value="RADICAL_SAM"/>
    <property type="match status" value="1"/>
</dbReference>
<dbReference type="InterPro" id="IPR050377">
    <property type="entry name" value="Radical_SAM_PqqE_MftC-like"/>
</dbReference>
<feature type="domain" description="Radical SAM core" evidence="5">
    <location>
        <begin position="101"/>
        <end position="312"/>
    </location>
</feature>
<gene>
    <name evidence="6" type="ORF">J422_05294</name>
</gene>
<dbReference type="GO" id="GO:0051536">
    <property type="term" value="F:iron-sulfur cluster binding"/>
    <property type="evidence" value="ECO:0007669"/>
    <property type="project" value="UniProtKB-KW"/>
</dbReference>
<evidence type="ECO:0000256" key="3">
    <source>
        <dbReference type="ARBA" id="ARBA00023004"/>
    </source>
</evidence>
<evidence type="ECO:0000259" key="5">
    <source>
        <dbReference type="PROSITE" id="PS51918"/>
    </source>
</evidence>
<dbReference type="SFLD" id="SFLDS00029">
    <property type="entry name" value="Radical_SAM"/>
    <property type="match status" value="1"/>
</dbReference>
<evidence type="ECO:0000313" key="7">
    <source>
        <dbReference type="Proteomes" id="UP000053695"/>
    </source>
</evidence>
<keyword evidence="3" id="KW-0408">Iron</keyword>
<dbReference type="RefSeq" id="WP_004592372.1">
    <property type="nucleotide sequence ID" value="NZ_APMM01000037.1"/>
</dbReference>
<dbReference type="Proteomes" id="UP000053695">
    <property type="component" value="Unassembled WGS sequence"/>
</dbReference>
<dbReference type="InterPro" id="IPR007197">
    <property type="entry name" value="rSAM"/>
</dbReference>
<dbReference type="SFLD" id="SFLDG01067">
    <property type="entry name" value="SPASM/twitch_domain_containing"/>
    <property type="match status" value="1"/>
</dbReference>
<evidence type="ECO:0000256" key="4">
    <source>
        <dbReference type="ARBA" id="ARBA00023014"/>
    </source>
</evidence>
<dbReference type="SMART" id="SM00729">
    <property type="entry name" value="Elp3"/>
    <property type="match status" value="1"/>
</dbReference>
<dbReference type="STRING" id="1069083.GCA_000371805_01328"/>
<dbReference type="PANTHER" id="PTHR11228">
    <property type="entry name" value="RADICAL SAM DOMAIN PROTEIN"/>
    <property type="match status" value="1"/>
</dbReference>
<dbReference type="PANTHER" id="PTHR11228:SF7">
    <property type="entry name" value="PQQA PEPTIDE CYCLASE"/>
    <property type="match status" value="1"/>
</dbReference>
<dbReference type="CDD" id="cd21123">
    <property type="entry name" value="SPASM_MftC-like"/>
    <property type="match status" value="1"/>
</dbReference>
<dbReference type="GO" id="GO:0003824">
    <property type="term" value="F:catalytic activity"/>
    <property type="evidence" value="ECO:0007669"/>
    <property type="project" value="InterPro"/>
</dbReference>
<organism evidence="6 7">
    <name type="scientific">Methanocaldococcus villosus KIN24-T80</name>
    <dbReference type="NCBI Taxonomy" id="1069083"/>
    <lineage>
        <taxon>Archaea</taxon>
        <taxon>Methanobacteriati</taxon>
        <taxon>Methanobacteriota</taxon>
        <taxon>Methanomada group</taxon>
        <taxon>Methanococci</taxon>
        <taxon>Methanococcales</taxon>
        <taxon>Methanocaldococcaceae</taxon>
        <taxon>Methanocaldococcus</taxon>
    </lineage>
</organism>
<keyword evidence="2" id="KW-0479">Metal-binding</keyword>
<reference evidence="6 7" key="1">
    <citation type="journal article" date="2013" name="Genome Announc.">
        <title>Draft Genome Sequence of a Highly Flagellated, Fast-Swimming Archaeon, Methanocaldococcus villosus Strain KIN24-T80 (DSM 22612).</title>
        <authorList>
            <person name="Thennarasu S."/>
            <person name="Polireddy D."/>
            <person name="Antony A."/>
            <person name="Yada M.R."/>
            <person name="Algarawi S."/>
            <person name="Sivakumar N."/>
        </authorList>
    </citation>
    <scope>NUCLEOTIDE SEQUENCE [LARGE SCALE GENOMIC DNA]</scope>
    <source>
        <strain evidence="6 7">KIN24-T80</strain>
    </source>
</reference>